<dbReference type="InterPro" id="IPR027417">
    <property type="entry name" value="P-loop_NTPase"/>
</dbReference>
<dbReference type="SUPFAM" id="SSF52540">
    <property type="entry name" value="P-loop containing nucleoside triphosphate hydrolases"/>
    <property type="match status" value="1"/>
</dbReference>
<dbReference type="OrthoDB" id="9789562at2"/>
<evidence type="ECO:0000259" key="1">
    <source>
        <dbReference type="Pfam" id="PF13166"/>
    </source>
</evidence>
<comment type="caution">
    <text evidence="2">The sequence shown here is derived from an EMBL/GenBank/DDBJ whole genome shotgun (WGS) entry which is preliminary data.</text>
</comment>
<dbReference type="GO" id="GO:0000731">
    <property type="term" value="P:DNA synthesis involved in DNA repair"/>
    <property type="evidence" value="ECO:0007669"/>
    <property type="project" value="TreeGrafter"/>
</dbReference>
<dbReference type="InterPro" id="IPR026866">
    <property type="entry name" value="CR006_AAA"/>
</dbReference>
<organism evidence="2 3">
    <name type="scientific">Sphingomonas sanguinis</name>
    <dbReference type="NCBI Taxonomy" id="33051"/>
    <lineage>
        <taxon>Bacteria</taxon>
        <taxon>Pseudomonadati</taxon>
        <taxon>Pseudomonadota</taxon>
        <taxon>Alphaproteobacteria</taxon>
        <taxon>Sphingomonadales</taxon>
        <taxon>Sphingomonadaceae</taxon>
        <taxon>Sphingomonas</taxon>
    </lineage>
</organism>
<dbReference type="PATRIC" id="fig|33051.4.peg.704"/>
<sequence length="750" mass="81781">MFLKKVTGIRNVGRFKAARVTGGMYERFTLIYGGNGRGKSTLCAILRSLQTNDPTPVMRRRTFQAISDPEIGLLLDSGQVRFANGAWSAANPDVHIFDQQFVAENVHGGNQIDVEHRRNFYRIVVGPAGVALAEEVDRLDQLATAKQGELATAKKVLEQHLPRGIRLDPFLKIAADPANAGKITDAERRLRAVNDAGAIASRKLLSLPPLPVLPEGFVDLLGKTAEGVAADAAAQVQAQLARHHFDEDGEAWLSQGLDHAADGTCPFCEAPLAGNGLIDAYRGFFSKAYADHKKRVADMSRALNQALSGTAALRAEQGFTTAAADAEFWLEYSDHGYAQPAAAERIVAEVEALFDAAKALLAEKTNAPLETVETSTAFITAAANWSATSTELARAAARVDDANRLIQAVKDGSAAGDRAGIEAELAAARAVEKRHSEPVVTLAAEYLQLTADKQALIDAKDDKKKALDAYDASIFGAYEADINSFLSSFGAGFRLADCKKSYVGKAPQSTFCLRFDNSDIDVTKASADEPGFDTTMSAGDKNTFAFAFFLAQLKRDADLARKLVIFDDPFTSLDDFRRAMTAKEIVRSGGRAAQTLVLSHDKFFLDTVHGLIRDAPCVTMQISSTATGSSIEPWDLEREVKEGYLQDHMRLQEFADGRSGEAREMRTVMRPLLEQYIRYRFPNQILEGKWLGDMLAIIRADPQHPMTPHYAELDDINAYTAPFHHDPNAPYVEDEVRSYVTRTVAIVGGC</sequence>
<dbReference type="Pfam" id="PF13166">
    <property type="entry name" value="AAA_13"/>
    <property type="match status" value="2"/>
</dbReference>
<dbReference type="AlphaFoldDB" id="A0A147ILQ2"/>
<accession>A0A147ILQ2</accession>
<feature type="domain" description="Protein CR006 P-loop" evidence="1">
    <location>
        <begin position="225"/>
        <end position="684"/>
    </location>
</feature>
<gene>
    <name evidence="2" type="ORF">SB4_16360</name>
</gene>
<evidence type="ECO:0000313" key="3">
    <source>
        <dbReference type="Proteomes" id="UP000074072"/>
    </source>
</evidence>
<dbReference type="Gene3D" id="3.40.50.300">
    <property type="entry name" value="P-loop containing nucleotide triphosphate hydrolases"/>
    <property type="match status" value="1"/>
</dbReference>
<dbReference type="RefSeq" id="WP_058753410.1">
    <property type="nucleotide sequence ID" value="NZ_LDTE01000117.1"/>
</dbReference>
<name>A0A147ILQ2_9SPHN</name>
<dbReference type="Proteomes" id="UP000074072">
    <property type="component" value="Unassembled WGS sequence"/>
</dbReference>
<dbReference type="GO" id="GO:0006302">
    <property type="term" value="P:double-strand break repair"/>
    <property type="evidence" value="ECO:0007669"/>
    <property type="project" value="TreeGrafter"/>
</dbReference>
<proteinExistence type="predicted"/>
<feature type="domain" description="Protein CR006 P-loop" evidence="1">
    <location>
        <begin position="25"/>
        <end position="110"/>
    </location>
</feature>
<dbReference type="EMBL" id="LDTE01000117">
    <property type="protein sequence ID" value="KTT96142.1"/>
    <property type="molecule type" value="Genomic_DNA"/>
</dbReference>
<reference evidence="2 3" key="1">
    <citation type="journal article" date="2016" name="Front. Microbiol.">
        <title>Genomic Resource of Rice Seed Associated Bacteria.</title>
        <authorList>
            <person name="Midha S."/>
            <person name="Bansal K."/>
            <person name="Sharma S."/>
            <person name="Kumar N."/>
            <person name="Patil P.P."/>
            <person name="Chaudhry V."/>
            <person name="Patil P.B."/>
        </authorList>
    </citation>
    <scope>NUCLEOTIDE SEQUENCE [LARGE SCALE GENOMIC DNA]</scope>
    <source>
        <strain evidence="2 3">SB4</strain>
    </source>
</reference>
<dbReference type="PANTHER" id="PTHR32182">
    <property type="entry name" value="DNA REPLICATION AND REPAIR PROTEIN RECF"/>
    <property type="match status" value="1"/>
</dbReference>
<dbReference type="PANTHER" id="PTHR32182:SF0">
    <property type="entry name" value="DNA REPLICATION AND REPAIR PROTEIN RECF"/>
    <property type="match status" value="1"/>
</dbReference>
<protein>
    <recommendedName>
        <fullName evidence="1">Protein CR006 P-loop domain-containing protein</fullName>
    </recommendedName>
</protein>
<evidence type="ECO:0000313" key="2">
    <source>
        <dbReference type="EMBL" id="KTT96142.1"/>
    </source>
</evidence>